<dbReference type="RefSeq" id="WP_184628856.1">
    <property type="nucleotide sequence ID" value="NZ_JACHCC010000014.1"/>
</dbReference>
<dbReference type="SUPFAM" id="SSF54427">
    <property type="entry name" value="NTF2-like"/>
    <property type="match status" value="1"/>
</dbReference>
<reference evidence="1 2" key="1">
    <citation type="submission" date="2020-08" db="EMBL/GenBank/DDBJ databases">
        <title>Genomic Encyclopedia of Type Strains, Phase IV (KMG-V): Genome sequencing to study the core and pangenomes of soil and plant-associated prokaryotes.</title>
        <authorList>
            <person name="Whitman W."/>
        </authorList>
    </citation>
    <scope>NUCLEOTIDE SEQUENCE [LARGE SCALE GENOMIC DNA]</scope>
    <source>
        <strain evidence="1 2">M2T3</strain>
    </source>
</reference>
<gene>
    <name evidence="1" type="ORF">HDF25_004795</name>
</gene>
<protein>
    <submittedName>
        <fullName evidence="1">Ketosteroid isomerase-like protein</fullName>
    </submittedName>
</protein>
<evidence type="ECO:0000313" key="1">
    <source>
        <dbReference type="EMBL" id="MBB6502612.1"/>
    </source>
</evidence>
<keyword evidence="1" id="KW-0413">Isomerase</keyword>
<dbReference type="EMBL" id="JACHCC010000014">
    <property type="protein sequence ID" value="MBB6502612.1"/>
    <property type="molecule type" value="Genomic_DNA"/>
</dbReference>
<accession>A0A7X0J991</accession>
<evidence type="ECO:0000313" key="2">
    <source>
        <dbReference type="Proteomes" id="UP000521017"/>
    </source>
</evidence>
<dbReference type="InterPro" id="IPR032710">
    <property type="entry name" value="NTF2-like_dom_sf"/>
</dbReference>
<dbReference type="Gene3D" id="3.10.450.50">
    <property type="match status" value="1"/>
</dbReference>
<sequence>MTTTAQTIPQITQEFIKKYEAAWSKGSKELIKLYTPDCILVGYQTVQGSPQISELLQGIINQGWTSISIKQVLNKSLDDNNILLACEYTAIGSPALNGQQMTAKSSYVLTQENGEWLIAMHTAT</sequence>
<dbReference type="AlphaFoldDB" id="A0A7X0J991"/>
<comment type="caution">
    <text evidence="1">The sequence shown here is derived from an EMBL/GenBank/DDBJ whole genome shotgun (WGS) entry which is preliminary data.</text>
</comment>
<dbReference type="Proteomes" id="UP000521017">
    <property type="component" value="Unassembled WGS sequence"/>
</dbReference>
<name>A0A7X0J991_9SPHI</name>
<organism evidence="1 2">
    <name type="scientific">Pedobacter cryoconitis</name>
    <dbReference type="NCBI Taxonomy" id="188932"/>
    <lineage>
        <taxon>Bacteria</taxon>
        <taxon>Pseudomonadati</taxon>
        <taxon>Bacteroidota</taxon>
        <taxon>Sphingobacteriia</taxon>
        <taxon>Sphingobacteriales</taxon>
        <taxon>Sphingobacteriaceae</taxon>
        <taxon>Pedobacter</taxon>
    </lineage>
</organism>
<dbReference type="GO" id="GO:0016853">
    <property type="term" value="F:isomerase activity"/>
    <property type="evidence" value="ECO:0007669"/>
    <property type="project" value="UniProtKB-KW"/>
</dbReference>
<proteinExistence type="predicted"/>